<feature type="transmembrane region" description="Helical" evidence="11">
    <location>
        <begin position="887"/>
        <end position="910"/>
    </location>
</feature>
<comment type="similarity">
    <text evidence="3">Belongs to the PIGG/PIGN/PIGO family. PIGO subfamily.</text>
</comment>
<evidence type="ECO:0000313" key="13">
    <source>
        <dbReference type="Proteomes" id="UP000494256"/>
    </source>
</evidence>
<feature type="transmembrane region" description="Helical" evidence="11">
    <location>
        <begin position="699"/>
        <end position="720"/>
    </location>
</feature>
<keyword evidence="4" id="KW-0337">GPI-anchor biosynthesis</keyword>
<dbReference type="Proteomes" id="UP000494256">
    <property type="component" value="Unassembled WGS sequence"/>
</dbReference>
<organism evidence="12 13">
    <name type="scientific">Arctia plantaginis</name>
    <name type="common">Wood tiger moth</name>
    <name type="synonym">Phalaena plantaginis</name>
    <dbReference type="NCBI Taxonomy" id="874455"/>
    <lineage>
        <taxon>Eukaryota</taxon>
        <taxon>Metazoa</taxon>
        <taxon>Ecdysozoa</taxon>
        <taxon>Arthropoda</taxon>
        <taxon>Hexapoda</taxon>
        <taxon>Insecta</taxon>
        <taxon>Pterygota</taxon>
        <taxon>Neoptera</taxon>
        <taxon>Endopterygota</taxon>
        <taxon>Lepidoptera</taxon>
        <taxon>Glossata</taxon>
        <taxon>Ditrysia</taxon>
        <taxon>Noctuoidea</taxon>
        <taxon>Erebidae</taxon>
        <taxon>Arctiinae</taxon>
        <taxon>Arctia</taxon>
    </lineage>
</organism>
<evidence type="ECO:0000256" key="6">
    <source>
        <dbReference type="ARBA" id="ARBA00022692"/>
    </source>
</evidence>
<dbReference type="PANTHER" id="PTHR23071">
    <property type="entry name" value="PHOSPHATIDYLINOSITOL GLYCAN"/>
    <property type="match status" value="1"/>
</dbReference>
<dbReference type="SUPFAM" id="SSF53649">
    <property type="entry name" value="Alkaline phosphatase-like"/>
    <property type="match status" value="1"/>
</dbReference>
<feature type="transmembrane region" description="Helical" evidence="11">
    <location>
        <begin position="726"/>
        <end position="743"/>
    </location>
</feature>
<dbReference type="Gene3D" id="3.40.720.10">
    <property type="entry name" value="Alkaline Phosphatase, subunit A"/>
    <property type="match status" value="1"/>
</dbReference>
<dbReference type="GO" id="GO:0005789">
    <property type="term" value="C:endoplasmic reticulum membrane"/>
    <property type="evidence" value="ECO:0007669"/>
    <property type="project" value="UniProtKB-SubCell"/>
</dbReference>
<proteinExistence type="inferred from homology"/>
<evidence type="ECO:0000256" key="3">
    <source>
        <dbReference type="ARBA" id="ARBA00008695"/>
    </source>
</evidence>
<dbReference type="InterPro" id="IPR037675">
    <property type="entry name" value="PIG-O_N"/>
</dbReference>
<feature type="transmembrane region" description="Helical" evidence="11">
    <location>
        <begin position="845"/>
        <end position="872"/>
    </location>
</feature>
<evidence type="ECO:0000256" key="5">
    <source>
        <dbReference type="ARBA" id="ARBA00022679"/>
    </source>
</evidence>
<evidence type="ECO:0000256" key="2">
    <source>
        <dbReference type="ARBA" id="ARBA00004687"/>
    </source>
</evidence>
<sequence length="919" mass="100710">MFGHGFLLSRKTLSDVTECIPLEHFGCDGREKGNSTVNDICSENDKIRRILSVSGGPLACSTERSRVVFLLVDALRYDFTEYDEGIEKPLPYQNRLPVMHEMLNRYPDRTRLFRFMADPPTTTLQRVKALATGSLPTFIDASSNFAAMELQEDSIIDQVTKAGGKAVLLGDDTWARLMPGKWLRSHAMYSFHTWDLDTVDTEVDLKIYDELKRNDWDLLVAHYLGVDHAGHRYGPNHPEMTRKLDETNNRLRKIIEALPPDVLLYVVGDHGMTETGDHGGESKAERTAAFFAYRGSELAGSGLDIKTGREVQQTDLAPTLSAALGRPPPAPSLGNLLLPVLPKSSTENTLLQLSNNLKQITQYLIRYGEESQQISLDRLAQLINTTREKLDKTGPIETEDDLKQYIADVRALVDNIRNVFREVWVEFDSLFMLRALLLLLLAIFFNWLVTEGIPMNRLRNVFASSFVSSILIANALCISVCYTAYHFEFLEDLEHAITLGTGLITGALTCVLVAIHWDGITQRWCEGRSQFYERFARAALVASASVLVSNSYIIEEGAGLSFLCLSVLALMTWNVGNAKALAVWTLCGISLAMSRLYRGCREEQGDCWTNGSGVSTGQASRAALVLALGSVAAVVAVARRHVGWQGYGIVLAGLFACAHWAVGWGSLGSPNRSRLLARGSWLVLGTMFALLWRRDGRGATLPLIVCSLLFYIANTLVLGAAYAPSAAIALVTGFLALNVVSMLKNDVSTKFSLSTRCNSSVACMWALLASYNFYGTGHHATLGHVRWAPAFHAGDPNYLDIGPVITASLVSLELFGMPLMFGAAVPLLALWGRSGAATLGPRTQLAAVFSLCLKFALCFAIRVFACAIAATIHCRHLMIWGVFTPKLLFESGACAAALVGSVLGATLTAWHLPTQHRSS</sequence>
<dbReference type="InterPro" id="IPR017850">
    <property type="entry name" value="Alkaline_phosphatase_core_sf"/>
</dbReference>
<dbReference type="InterPro" id="IPR039524">
    <property type="entry name" value="PIGO/GPI13"/>
</dbReference>
<evidence type="ECO:0000256" key="7">
    <source>
        <dbReference type="ARBA" id="ARBA00022824"/>
    </source>
</evidence>
<dbReference type="CDD" id="cd16023">
    <property type="entry name" value="GPI_EPT_3"/>
    <property type="match status" value="1"/>
</dbReference>
<dbReference type="InterPro" id="IPR002591">
    <property type="entry name" value="Phosphodiest/P_Trfase"/>
</dbReference>
<gene>
    <name evidence="12" type="ORF">APLA_LOCUS3728</name>
</gene>
<evidence type="ECO:0008006" key="14">
    <source>
        <dbReference type="Google" id="ProtNLM"/>
    </source>
</evidence>
<keyword evidence="5" id="KW-0808">Transferase</keyword>
<feature type="transmembrane region" description="Helical" evidence="11">
    <location>
        <begin position="497"/>
        <end position="515"/>
    </location>
</feature>
<feature type="transmembrane region" description="Helical" evidence="11">
    <location>
        <begin position="675"/>
        <end position="692"/>
    </location>
</feature>
<dbReference type="OrthoDB" id="66906at2759"/>
<feature type="transmembrane region" description="Helical" evidence="11">
    <location>
        <begin position="814"/>
        <end position="833"/>
    </location>
</feature>
<protein>
    <recommendedName>
        <fullName evidence="14">GPI ethanolamine phosphate transferase 3</fullName>
    </recommendedName>
</protein>
<comment type="subcellular location">
    <subcellularLocation>
        <location evidence="1">Endoplasmic reticulum membrane</location>
        <topology evidence="1">Multi-pass membrane protein</topology>
    </subcellularLocation>
</comment>
<evidence type="ECO:0000256" key="11">
    <source>
        <dbReference type="SAM" id="Phobius"/>
    </source>
</evidence>
<dbReference type="GO" id="GO:0006506">
    <property type="term" value="P:GPI anchor biosynthetic process"/>
    <property type="evidence" value="ECO:0007669"/>
    <property type="project" value="UniProtKB-KW"/>
</dbReference>
<dbReference type="Pfam" id="PF01663">
    <property type="entry name" value="Phosphodiest"/>
    <property type="match status" value="1"/>
</dbReference>
<comment type="pathway">
    <text evidence="2">Glycolipid biosynthesis; glycosylphosphatidylinositol-anchor biosynthesis.</text>
</comment>
<keyword evidence="10" id="KW-0325">Glycoprotein</keyword>
<keyword evidence="6 11" id="KW-0812">Transmembrane</keyword>
<evidence type="ECO:0000256" key="1">
    <source>
        <dbReference type="ARBA" id="ARBA00004477"/>
    </source>
</evidence>
<name>A0A8S0Z8E5_ARCPL</name>
<comment type="caution">
    <text evidence="12">The sequence shown here is derived from an EMBL/GenBank/DDBJ whole genome shotgun (WGS) entry which is preliminary data.</text>
</comment>
<evidence type="ECO:0000256" key="10">
    <source>
        <dbReference type="ARBA" id="ARBA00023180"/>
    </source>
</evidence>
<dbReference type="AlphaFoldDB" id="A0A8S0Z8E5"/>
<dbReference type="GO" id="GO:0051377">
    <property type="term" value="F:mannose-ethanolamine phosphotransferase activity"/>
    <property type="evidence" value="ECO:0007669"/>
    <property type="project" value="InterPro"/>
</dbReference>
<keyword evidence="7" id="KW-0256">Endoplasmic reticulum</keyword>
<reference evidence="12 13" key="1">
    <citation type="submission" date="2020-04" db="EMBL/GenBank/DDBJ databases">
        <authorList>
            <person name="Wallbank WR R."/>
            <person name="Pardo Diaz C."/>
            <person name="Kozak K."/>
            <person name="Martin S."/>
            <person name="Jiggins C."/>
            <person name="Moest M."/>
            <person name="Warren A I."/>
            <person name="Byers J.R.P. K."/>
            <person name="Montejo-Kovacevich G."/>
            <person name="Yen C E."/>
        </authorList>
    </citation>
    <scope>NUCLEOTIDE SEQUENCE [LARGE SCALE GENOMIC DNA]</scope>
</reference>
<evidence type="ECO:0000256" key="9">
    <source>
        <dbReference type="ARBA" id="ARBA00023136"/>
    </source>
</evidence>
<feature type="transmembrane region" description="Helical" evidence="11">
    <location>
        <begin position="644"/>
        <end position="663"/>
    </location>
</feature>
<evidence type="ECO:0000313" key="12">
    <source>
        <dbReference type="EMBL" id="CAB3228925.1"/>
    </source>
</evidence>
<keyword evidence="8 11" id="KW-1133">Transmembrane helix</keyword>
<feature type="transmembrane region" description="Helical" evidence="11">
    <location>
        <begin position="535"/>
        <end position="554"/>
    </location>
</feature>
<evidence type="ECO:0000256" key="8">
    <source>
        <dbReference type="ARBA" id="ARBA00022989"/>
    </source>
</evidence>
<feature type="transmembrane region" description="Helical" evidence="11">
    <location>
        <begin position="461"/>
        <end position="485"/>
    </location>
</feature>
<dbReference type="PANTHER" id="PTHR23071:SF1">
    <property type="entry name" value="GPI ETHANOLAMINE PHOSPHATE TRANSFERASE 3"/>
    <property type="match status" value="1"/>
</dbReference>
<feature type="transmembrane region" description="Helical" evidence="11">
    <location>
        <begin position="431"/>
        <end position="449"/>
    </location>
</feature>
<evidence type="ECO:0000256" key="4">
    <source>
        <dbReference type="ARBA" id="ARBA00022502"/>
    </source>
</evidence>
<dbReference type="EMBL" id="CADEBD010000284">
    <property type="protein sequence ID" value="CAB3228925.1"/>
    <property type="molecule type" value="Genomic_DNA"/>
</dbReference>
<keyword evidence="9 11" id="KW-0472">Membrane</keyword>
<accession>A0A8S0Z8E5</accession>